<feature type="non-terminal residue" evidence="3">
    <location>
        <position position="1"/>
    </location>
</feature>
<dbReference type="SUPFAM" id="SSF141091">
    <property type="entry name" value="L21p-like"/>
    <property type="match status" value="1"/>
</dbReference>
<protein>
    <recommendedName>
        <fullName evidence="2">Large ribosomal subunit protein bL21m</fullName>
    </recommendedName>
</protein>
<gene>
    <name evidence="3" type="ORF">BDK51DRAFT_19650</name>
</gene>
<reference evidence="4" key="1">
    <citation type="journal article" date="2018" name="Nat. Microbiol.">
        <title>Leveraging single-cell genomics to expand the fungal tree of life.</title>
        <authorList>
            <person name="Ahrendt S.R."/>
            <person name="Quandt C.A."/>
            <person name="Ciobanu D."/>
            <person name="Clum A."/>
            <person name="Salamov A."/>
            <person name="Andreopoulos B."/>
            <person name="Cheng J.F."/>
            <person name="Woyke T."/>
            <person name="Pelin A."/>
            <person name="Henrissat B."/>
            <person name="Reynolds N.K."/>
            <person name="Benny G.L."/>
            <person name="Smith M.E."/>
            <person name="James T.Y."/>
            <person name="Grigoriev I.V."/>
        </authorList>
    </citation>
    <scope>NUCLEOTIDE SEQUENCE [LARGE SCALE GENOMIC DNA]</scope>
</reference>
<keyword evidence="4" id="KW-1185">Reference proteome</keyword>
<sequence length="133" mass="15507">WSDKTESALALLRSQNRYFAIVEIKRKPFFVHLRDMIITDRMKDLQIGDELILDRVREIGSDDFILRGNPYVDPKYFTLKTVVIEHTPSMKMLTIHKKRVGKDKLRYNHAHHTMLRVTEISINERGTGGSLIG</sequence>
<dbReference type="AlphaFoldDB" id="A0A4P9W4S0"/>
<evidence type="ECO:0000256" key="1">
    <source>
        <dbReference type="ARBA" id="ARBA00008563"/>
    </source>
</evidence>
<dbReference type="OrthoDB" id="5994at2759"/>
<evidence type="ECO:0000256" key="2">
    <source>
        <dbReference type="ARBA" id="ARBA00044129"/>
    </source>
</evidence>
<dbReference type="InterPro" id="IPR036164">
    <property type="entry name" value="bL21-like_sf"/>
</dbReference>
<dbReference type="Proteomes" id="UP000269721">
    <property type="component" value="Unassembled WGS sequence"/>
</dbReference>
<accession>A0A4P9W4S0</accession>
<dbReference type="GO" id="GO:0003735">
    <property type="term" value="F:structural constituent of ribosome"/>
    <property type="evidence" value="ECO:0007669"/>
    <property type="project" value="TreeGrafter"/>
</dbReference>
<dbReference type="PANTHER" id="PTHR21349">
    <property type="entry name" value="50S RIBOSOMAL PROTEIN L21"/>
    <property type="match status" value="1"/>
</dbReference>
<dbReference type="GO" id="GO:0005762">
    <property type="term" value="C:mitochondrial large ribosomal subunit"/>
    <property type="evidence" value="ECO:0007669"/>
    <property type="project" value="TreeGrafter"/>
</dbReference>
<dbReference type="Pfam" id="PF00829">
    <property type="entry name" value="Ribosomal_L21p"/>
    <property type="match status" value="1"/>
</dbReference>
<organism evidence="3 4">
    <name type="scientific">Blyttiomyces helicus</name>
    <dbReference type="NCBI Taxonomy" id="388810"/>
    <lineage>
        <taxon>Eukaryota</taxon>
        <taxon>Fungi</taxon>
        <taxon>Fungi incertae sedis</taxon>
        <taxon>Chytridiomycota</taxon>
        <taxon>Chytridiomycota incertae sedis</taxon>
        <taxon>Chytridiomycetes</taxon>
        <taxon>Chytridiomycetes incertae sedis</taxon>
        <taxon>Blyttiomyces</taxon>
    </lineage>
</organism>
<dbReference type="PANTHER" id="PTHR21349:SF0">
    <property type="entry name" value="LARGE RIBOSOMAL SUBUNIT PROTEIN BL21M"/>
    <property type="match status" value="1"/>
</dbReference>
<name>A0A4P9W4S0_9FUNG</name>
<evidence type="ECO:0000313" key="4">
    <source>
        <dbReference type="Proteomes" id="UP000269721"/>
    </source>
</evidence>
<dbReference type="InterPro" id="IPR028909">
    <property type="entry name" value="bL21-like"/>
</dbReference>
<proteinExistence type="inferred from homology"/>
<evidence type="ECO:0000313" key="3">
    <source>
        <dbReference type="EMBL" id="RKO86912.1"/>
    </source>
</evidence>
<dbReference type="EMBL" id="KZ997819">
    <property type="protein sequence ID" value="RKO86912.1"/>
    <property type="molecule type" value="Genomic_DNA"/>
</dbReference>
<comment type="similarity">
    <text evidence="1">Belongs to the bacterial ribosomal protein bL21 family.</text>
</comment>